<sequence length="323" mass="34488">MQRMATETRREVERGERRAAVAAACLGALVLAGCAAKPQEIITSSQASRTSVERSFIDMPAGGPAILGIVERNYANATTQEITLENHARVVGENKFWVTMIGPVVQTTAPQNRMGNDPLTLLNVSREFGWYLPGVRMSVSNYYTQNRYGPFGYATGRSGGDTCIYAWQRIQANNVNGNWFSRQGAILIRLRFCAPAARETDLLTLMTSFNVNSYFLSSRWNPYNGIPPVPQDLGRPGVSILPPPTVYTTGSVEPAARPVRRAAVQPMVATPPPVEVIREGAAVVPLDTGVTAADLAATVGAGSATTAAGGAAPLDGYPVVPPP</sequence>
<evidence type="ECO:0000313" key="1">
    <source>
        <dbReference type="EMBL" id="MDQ0518677.1"/>
    </source>
</evidence>
<dbReference type="Proteomes" id="UP001223743">
    <property type="component" value="Unassembled WGS sequence"/>
</dbReference>
<gene>
    <name evidence="1" type="ORF">QO015_004290</name>
</gene>
<evidence type="ECO:0008006" key="3">
    <source>
        <dbReference type="Google" id="ProtNLM"/>
    </source>
</evidence>
<proteinExistence type="predicted"/>
<name>A0ABU0MCI3_9HYPH</name>
<dbReference type="EMBL" id="JAUSWJ010000001">
    <property type="protein sequence ID" value="MDQ0518677.1"/>
    <property type="molecule type" value="Genomic_DNA"/>
</dbReference>
<reference evidence="1 2" key="1">
    <citation type="submission" date="2023-07" db="EMBL/GenBank/DDBJ databases">
        <title>Genomic Encyclopedia of Type Strains, Phase IV (KMG-IV): sequencing the most valuable type-strain genomes for metagenomic binning, comparative biology and taxonomic classification.</title>
        <authorList>
            <person name="Goeker M."/>
        </authorList>
    </citation>
    <scope>NUCLEOTIDE SEQUENCE [LARGE SCALE GENOMIC DNA]</scope>
    <source>
        <strain evidence="1 2">B1-1</strain>
    </source>
</reference>
<comment type="caution">
    <text evidence="1">The sequence shown here is derived from an EMBL/GenBank/DDBJ whole genome shotgun (WGS) entry which is preliminary data.</text>
</comment>
<evidence type="ECO:0000313" key="2">
    <source>
        <dbReference type="Proteomes" id="UP001223743"/>
    </source>
</evidence>
<dbReference type="Pfam" id="PF17038">
    <property type="entry name" value="CBP_BcsN"/>
    <property type="match status" value="1"/>
</dbReference>
<accession>A0ABU0MCI3</accession>
<dbReference type="PROSITE" id="PS51257">
    <property type="entry name" value="PROKAR_LIPOPROTEIN"/>
    <property type="match status" value="1"/>
</dbReference>
<keyword evidence="2" id="KW-1185">Reference proteome</keyword>
<dbReference type="InterPro" id="IPR031482">
    <property type="entry name" value="CBP_BcsN"/>
</dbReference>
<dbReference type="RefSeq" id="WP_266284311.1">
    <property type="nucleotide sequence ID" value="NZ_JAPKNF010000004.1"/>
</dbReference>
<protein>
    <recommendedName>
        <fullName evidence="3">Cellulose biosynthesis protein BcsN</fullName>
    </recommendedName>
</protein>
<organism evidence="1 2">
    <name type="scientific">Kaistia geumhonensis</name>
    <dbReference type="NCBI Taxonomy" id="410839"/>
    <lineage>
        <taxon>Bacteria</taxon>
        <taxon>Pseudomonadati</taxon>
        <taxon>Pseudomonadota</taxon>
        <taxon>Alphaproteobacteria</taxon>
        <taxon>Hyphomicrobiales</taxon>
        <taxon>Kaistiaceae</taxon>
        <taxon>Kaistia</taxon>
    </lineage>
</organism>